<dbReference type="EMBL" id="FNXY01000011">
    <property type="protein sequence ID" value="SEJ68418.1"/>
    <property type="molecule type" value="Genomic_DNA"/>
</dbReference>
<evidence type="ECO:0000313" key="1">
    <source>
        <dbReference type="EMBL" id="SEJ68418.1"/>
    </source>
</evidence>
<protein>
    <submittedName>
        <fullName evidence="1">Uncharacterized protein</fullName>
    </submittedName>
</protein>
<gene>
    <name evidence="1" type="ORF">SAMN04487995_5894</name>
</gene>
<dbReference type="AlphaFoldDB" id="A0A1H7ASY4"/>
<dbReference type="Proteomes" id="UP000199532">
    <property type="component" value="Unassembled WGS sequence"/>
</dbReference>
<sequence length="48" mass="5781">MWLVGVAKSITNNCYEENYTLSYYMHFLCLDRNPSADRHEREPLKYHA</sequence>
<keyword evidence="2" id="KW-1185">Reference proteome</keyword>
<evidence type="ECO:0000313" key="2">
    <source>
        <dbReference type="Proteomes" id="UP000199532"/>
    </source>
</evidence>
<dbReference type="STRING" id="408657.SAMN04487995_5894"/>
<name>A0A1H7ASY4_9BACT</name>
<organism evidence="1 2">
    <name type="scientific">Dyadobacter koreensis</name>
    <dbReference type="NCBI Taxonomy" id="408657"/>
    <lineage>
        <taxon>Bacteria</taxon>
        <taxon>Pseudomonadati</taxon>
        <taxon>Bacteroidota</taxon>
        <taxon>Cytophagia</taxon>
        <taxon>Cytophagales</taxon>
        <taxon>Spirosomataceae</taxon>
        <taxon>Dyadobacter</taxon>
    </lineage>
</organism>
<proteinExistence type="predicted"/>
<reference evidence="1 2" key="1">
    <citation type="submission" date="2016-10" db="EMBL/GenBank/DDBJ databases">
        <authorList>
            <person name="de Groot N.N."/>
        </authorList>
    </citation>
    <scope>NUCLEOTIDE SEQUENCE [LARGE SCALE GENOMIC DNA]</scope>
    <source>
        <strain evidence="1 2">DSM 19938</strain>
    </source>
</reference>
<accession>A0A1H7ASY4</accession>